<dbReference type="PANTHER" id="PTHR13405:SF11">
    <property type="entry name" value="NUCLEAR PORE COMPLEX PROTEIN NUP133"/>
    <property type="match status" value="1"/>
</dbReference>
<evidence type="ECO:0000256" key="5">
    <source>
        <dbReference type="SAM" id="MobiDB-lite"/>
    </source>
</evidence>
<organism evidence="6 7">
    <name type="scientific">Macrostomum lignano</name>
    <dbReference type="NCBI Taxonomy" id="282301"/>
    <lineage>
        <taxon>Eukaryota</taxon>
        <taxon>Metazoa</taxon>
        <taxon>Spiralia</taxon>
        <taxon>Lophotrochozoa</taxon>
        <taxon>Platyhelminthes</taxon>
        <taxon>Rhabditophora</taxon>
        <taxon>Macrostomorpha</taxon>
        <taxon>Macrostomida</taxon>
        <taxon>Macrostomidae</taxon>
        <taxon>Macrostomum</taxon>
    </lineage>
</organism>
<dbReference type="AlphaFoldDB" id="A0A267DY41"/>
<dbReference type="GO" id="GO:0017056">
    <property type="term" value="F:structural constituent of nuclear pore"/>
    <property type="evidence" value="ECO:0007669"/>
    <property type="project" value="InterPro"/>
</dbReference>
<proteinExistence type="inferred from homology"/>
<feature type="region of interest" description="Disordered" evidence="5">
    <location>
        <begin position="1047"/>
        <end position="1077"/>
    </location>
</feature>
<dbReference type="Gene3D" id="2.130.10.10">
    <property type="entry name" value="YVTN repeat-like/Quinoprotein amine dehydrogenase"/>
    <property type="match status" value="1"/>
</dbReference>
<feature type="non-terminal residue" evidence="6">
    <location>
        <position position="1"/>
    </location>
</feature>
<protein>
    <submittedName>
        <fullName evidence="6">Uncharacterized protein</fullName>
    </submittedName>
</protein>
<dbReference type="InterPro" id="IPR037624">
    <property type="entry name" value="Nup133-like"/>
</dbReference>
<feature type="region of interest" description="Disordered" evidence="5">
    <location>
        <begin position="505"/>
        <end position="532"/>
    </location>
</feature>
<comment type="subcellular location">
    <subcellularLocation>
        <location evidence="1">Nucleus</location>
    </subcellularLocation>
</comment>
<dbReference type="PANTHER" id="PTHR13405">
    <property type="entry name" value="NUCLEAR PORE COMPLEX PROTEIN NUP133"/>
    <property type="match status" value="1"/>
</dbReference>
<dbReference type="Proteomes" id="UP000215902">
    <property type="component" value="Unassembled WGS sequence"/>
</dbReference>
<accession>A0A267DY41</accession>
<dbReference type="STRING" id="282301.A0A267DY41"/>
<comment type="caution">
    <text evidence="6">The sequence shown here is derived from an EMBL/GenBank/DDBJ whole genome shotgun (WGS) entry which is preliminary data.</text>
</comment>
<feature type="compositionally biased region" description="Low complexity" evidence="5">
    <location>
        <begin position="505"/>
        <end position="517"/>
    </location>
</feature>
<dbReference type="InterPro" id="IPR015943">
    <property type="entry name" value="WD40/YVTN_repeat-like_dom_sf"/>
</dbReference>
<sequence>HSISLTMQSANLSQMLEEDSGQLQALPSGSTSGGSGSGFPVLVAEAIRSAENRGKPCSVRLHRRGWASMVLGRSLYVWRGRQTVAVSGSVTSRPLPLICRELPLCVSDLAHRAELVDLLLTPTLTSSGVVVADSSSAAAVDSSAAIAGCLSASPGGLLYYWPSIGQPASYCEHQMQQLRGEQCSQLRHVWGRHCLLSTASGGSLHLVSCRPDSLSCRSLVRSRSYLAGIGRRVSAFVYGSGAGTGGGAGAAGGFGDPAASAPGVGAFRLSVEPLDGGAGGARCFVHLLGTGGQVERWRLDFGGGGSGGGQPPTETHLGSLPVARLVASELASSRQLACSSVHLLDLEITQDTNHLWVACSASIGSGNDSGNNAIVCVQVDPSSGALTHLLLLGDQLLSDIDQQLPCLRATDQLLASPVLLLCAPTALLAIDGFTGQLHAKLMLSQTGDRLLGVGCLPGEGTYFCTRRQGVAVLQAISHQHHAHQQTAGLQSASANMSLAAAAAAAASSSSSRQQQQPHQKRHQQQQQQSDPKNPRALLAAAFRAHFVSGGARQDRQSVDSLTSLFASAVAASSDAQLEESRHELAAALLSFGAYLLNRPPTADPRWPADPDADSDDSSSAVDEFRLCQIASNSVIIERVLDDKRQWINQYLRFLNESGLLACPPPGLRLADLHDLAEMALAARAVRCAQLLRTGGGGSGNSGSLFDSVIGRVVGDRLATSSVGVQPGAMALTASDLFYREVSRIPDLFPALAQQLEQARQSADRTARELNSFFLDAGALMAGLARDLLSYRRSTDRLGGEGRVKQQQRQSRWLDYDRSGQWLHGIANQLIGHLGQSVSEARVRAELLSDTADCLDLLLASLSGGGQFEAVRRELLFALWEKCDAPDRAVALAERYREFDLLIRVCESLPDSQEQQQMLSRYQAQLSGFSTHLAAYYLRTGKRGCLLRMTALQQQNQQSQQQQHHHPDTQPLAWLQEVASGQFGRAGATLSALARSEKRLASRKRSLLSMAKLAYLASGGGAAEALRAANRGLELLDFQDCLPEEAISDAEDGEDATGNIEANSSKRSKPGNQQHRRQRYTRVYTAAELIDKFTSHAANSFADQSELEFKRALDLLAYLTESDDREALRALVWARALLTDWTRTQQESQQQHGGDASVSMTGDIMAGSVFIRTAELLCSDLMDGRELNLARPPTVNQLLQCPAVPPELRSNPQFEYHVKVLHERAAPLLVP</sequence>
<dbReference type="SUPFAM" id="SSF117289">
    <property type="entry name" value="Nucleoporin domain"/>
    <property type="match status" value="1"/>
</dbReference>
<evidence type="ECO:0000313" key="6">
    <source>
        <dbReference type="EMBL" id="PAA53412.1"/>
    </source>
</evidence>
<dbReference type="GO" id="GO:0031080">
    <property type="term" value="C:nuclear pore outer ring"/>
    <property type="evidence" value="ECO:0007669"/>
    <property type="project" value="TreeGrafter"/>
</dbReference>
<dbReference type="OrthoDB" id="103454at2759"/>
<comment type="similarity">
    <text evidence="2">Belongs to the nucleoporin Nup133 family.</text>
</comment>
<dbReference type="GO" id="GO:0016973">
    <property type="term" value="P:poly(A)+ mRNA export from nucleus"/>
    <property type="evidence" value="ECO:0007669"/>
    <property type="project" value="TreeGrafter"/>
</dbReference>
<feature type="compositionally biased region" description="Basic residues" evidence="5">
    <location>
        <begin position="1065"/>
        <end position="1077"/>
    </location>
</feature>
<evidence type="ECO:0000256" key="3">
    <source>
        <dbReference type="ARBA" id="ARBA00022448"/>
    </source>
</evidence>
<dbReference type="GO" id="GO:0006606">
    <property type="term" value="P:protein import into nucleus"/>
    <property type="evidence" value="ECO:0007669"/>
    <property type="project" value="TreeGrafter"/>
</dbReference>
<gene>
    <name evidence="6" type="ORF">BOX15_Mlig027231g1</name>
</gene>
<evidence type="ECO:0000256" key="2">
    <source>
        <dbReference type="ARBA" id="ARBA00005569"/>
    </source>
</evidence>
<name>A0A267DY41_9PLAT</name>
<dbReference type="EMBL" id="NIVC01003091">
    <property type="protein sequence ID" value="PAA53412.1"/>
    <property type="molecule type" value="Genomic_DNA"/>
</dbReference>
<keyword evidence="3" id="KW-0813">Transport</keyword>
<dbReference type="Gene3D" id="1.25.40.700">
    <property type="match status" value="1"/>
</dbReference>
<dbReference type="GO" id="GO:0000972">
    <property type="term" value="P:transcription-dependent tethering of RNA polymerase II gene DNA at nuclear periphery"/>
    <property type="evidence" value="ECO:0007669"/>
    <property type="project" value="TreeGrafter"/>
</dbReference>
<dbReference type="Gene3D" id="1.20.58.1380">
    <property type="match status" value="1"/>
</dbReference>
<keyword evidence="4" id="KW-0539">Nucleus</keyword>
<evidence type="ECO:0000256" key="4">
    <source>
        <dbReference type="ARBA" id="ARBA00023242"/>
    </source>
</evidence>
<evidence type="ECO:0000256" key="1">
    <source>
        <dbReference type="ARBA" id="ARBA00004123"/>
    </source>
</evidence>
<evidence type="ECO:0000313" key="7">
    <source>
        <dbReference type="Proteomes" id="UP000215902"/>
    </source>
</evidence>
<reference evidence="6 7" key="1">
    <citation type="submission" date="2017-06" db="EMBL/GenBank/DDBJ databases">
        <title>A platform for efficient transgenesis in Macrostomum lignano, a flatworm model organism for stem cell research.</title>
        <authorList>
            <person name="Berezikov E."/>
        </authorList>
    </citation>
    <scope>NUCLEOTIDE SEQUENCE [LARGE SCALE GENOMIC DNA]</scope>
    <source>
        <strain evidence="6">DV1</strain>
        <tissue evidence="6">Whole organism</tissue>
    </source>
</reference>
<keyword evidence="7" id="KW-1185">Reference proteome</keyword>